<feature type="transmembrane region" description="Helical" evidence="9">
    <location>
        <begin position="346"/>
        <end position="367"/>
    </location>
</feature>
<proteinExistence type="predicted"/>
<sequence>MSQKKHNVADFSSGEAFSSVPSPEEQSNIISQLSFSYLTSLTKIAVDRPIEYDDLHPLRESFRSKTLINNVEESWKKQESKAKEKNDHALLKGKQGKIEKPSILFALWDSFKSSLVFSFFQKLIHDIILFFKPYAIKSMVSIITDIHSGNNTRRTYILAGILVLLIFILPFIQTVALQSYFRNTFNLSFTVKSSLSGLIFKKLLRISETVRQRASSGNIVNLMFTDSQYMGNLALQLHQFWSMPFQLVVGIVLLLINLGIPALAGIGVIVLFIPIQSVVTNKLARHTRDMMKKNDERVRTVNEVLSGIRMIKSSGYETEMIEKISKSREIQSKVLYKVQLYKQLQVFMMDISPILVCGVSFLMYALIEGNTLSPDVAFASVSLFDILWFPIMFVPRIISISVEARTASSRMAVFMELEEVEKGVKREKISKGRSSDPKHSLSTTDSADSSIVSTGGSSSGRQEIVTIGSGCGDASGSLCFARLDDRSDPSRVFVN</sequence>
<evidence type="ECO:0000256" key="2">
    <source>
        <dbReference type="ARBA" id="ARBA00022448"/>
    </source>
</evidence>
<reference evidence="11" key="1">
    <citation type="submission" date="2022-03" db="EMBL/GenBank/DDBJ databases">
        <title>Draft genome sequence of Aduncisulcus paluster, a free-living microaerophilic Fornicata.</title>
        <authorList>
            <person name="Yuyama I."/>
            <person name="Kume K."/>
            <person name="Tamura T."/>
            <person name="Inagaki Y."/>
            <person name="Hashimoto T."/>
        </authorList>
    </citation>
    <scope>NUCLEOTIDE SEQUENCE</scope>
    <source>
        <strain evidence="11">NY0171</strain>
    </source>
</reference>
<feature type="transmembrane region" description="Helical" evidence="9">
    <location>
        <begin position="379"/>
        <end position="402"/>
    </location>
</feature>
<feature type="compositionally biased region" description="Low complexity" evidence="8">
    <location>
        <begin position="446"/>
        <end position="460"/>
    </location>
</feature>
<keyword evidence="2" id="KW-0813">Transport</keyword>
<evidence type="ECO:0000256" key="4">
    <source>
        <dbReference type="ARBA" id="ARBA00022741"/>
    </source>
</evidence>
<dbReference type="SUPFAM" id="SSF90123">
    <property type="entry name" value="ABC transporter transmembrane region"/>
    <property type="match status" value="1"/>
</dbReference>
<feature type="compositionally biased region" description="Basic and acidic residues" evidence="8">
    <location>
        <begin position="426"/>
        <end position="439"/>
    </location>
</feature>
<evidence type="ECO:0000313" key="11">
    <source>
        <dbReference type="EMBL" id="GKT14986.1"/>
    </source>
</evidence>
<evidence type="ECO:0000259" key="10">
    <source>
        <dbReference type="PROSITE" id="PS50929"/>
    </source>
</evidence>
<evidence type="ECO:0000256" key="7">
    <source>
        <dbReference type="ARBA" id="ARBA00023136"/>
    </source>
</evidence>
<feature type="domain" description="ABC transmembrane type-1" evidence="10">
    <location>
        <begin position="123"/>
        <end position="403"/>
    </location>
</feature>
<keyword evidence="4" id="KW-0547">Nucleotide-binding</keyword>
<evidence type="ECO:0000256" key="5">
    <source>
        <dbReference type="ARBA" id="ARBA00022840"/>
    </source>
</evidence>
<feature type="region of interest" description="Disordered" evidence="8">
    <location>
        <begin position="1"/>
        <end position="24"/>
    </location>
</feature>
<evidence type="ECO:0000256" key="6">
    <source>
        <dbReference type="ARBA" id="ARBA00022989"/>
    </source>
</evidence>
<comment type="subcellular location">
    <subcellularLocation>
        <location evidence="1">Membrane</location>
        <topology evidence="1">Multi-pass membrane protein</topology>
    </subcellularLocation>
</comment>
<feature type="transmembrane region" description="Helical" evidence="9">
    <location>
        <begin position="156"/>
        <end position="181"/>
    </location>
</feature>
<evidence type="ECO:0000313" key="12">
    <source>
        <dbReference type="Proteomes" id="UP001057375"/>
    </source>
</evidence>
<dbReference type="CDD" id="cd18579">
    <property type="entry name" value="ABC_6TM_ABCC_D1"/>
    <property type="match status" value="1"/>
</dbReference>
<keyword evidence="5" id="KW-0067">ATP-binding</keyword>
<accession>A0ABQ5JS26</accession>
<dbReference type="Pfam" id="PF00664">
    <property type="entry name" value="ABC_membrane"/>
    <property type="match status" value="1"/>
</dbReference>
<protein>
    <recommendedName>
        <fullName evidence="10">ABC transmembrane type-1 domain-containing protein</fullName>
    </recommendedName>
</protein>
<dbReference type="PROSITE" id="PS50929">
    <property type="entry name" value="ABC_TM1F"/>
    <property type="match status" value="1"/>
</dbReference>
<evidence type="ECO:0000256" key="1">
    <source>
        <dbReference type="ARBA" id="ARBA00004141"/>
    </source>
</evidence>
<feature type="transmembrane region" description="Helical" evidence="9">
    <location>
        <begin position="247"/>
        <end position="275"/>
    </location>
</feature>
<feature type="compositionally biased region" description="Polar residues" evidence="8">
    <location>
        <begin position="15"/>
        <end position="24"/>
    </location>
</feature>
<keyword evidence="3 9" id="KW-0812">Transmembrane</keyword>
<dbReference type="EMBL" id="BQXS01011641">
    <property type="protein sequence ID" value="GKT14986.1"/>
    <property type="molecule type" value="Genomic_DNA"/>
</dbReference>
<name>A0ABQ5JS26_9EUKA</name>
<evidence type="ECO:0000256" key="3">
    <source>
        <dbReference type="ARBA" id="ARBA00022692"/>
    </source>
</evidence>
<dbReference type="PANTHER" id="PTHR24223">
    <property type="entry name" value="ATP-BINDING CASSETTE SUB-FAMILY C"/>
    <property type="match status" value="1"/>
</dbReference>
<dbReference type="Gene3D" id="1.20.1560.10">
    <property type="entry name" value="ABC transporter type 1, transmembrane domain"/>
    <property type="match status" value="1"/>
</dbReference>
<keyword evidence="6 9" id="KW-1133">Transmembrane helix</keyword>
<dbReference type="InterPro" id="IPR050173">
    <property type="entry name" value="ABC_transporter_C-like"/>
</dbReference>
<keyword evidence="7 9" id="KW-0472">Membrane</keyword>
<gene>
    <name evidence="11" type="ORF">ADUPG1_010595</name>
</gene>
<keyword evidence="12" id="KW-1185">Reference proteome</keyword>
<feature type="non-terminal residue" evidence="11">
    <location>
        <position position="495"/>
    </location>
</feature>
<organism evidence="11 12">
    <name type="scientific">Aduncisulcus paluster</name>
    <dbReference type="NCBI Taxonomy" id="2918883"/>
    <lineage>
        <taxon>Eukaryota</taxon>
        <taxon>Metamonada</taxon>
        <taxon>Carpediemonas-like organisms</taxon>
        <taxon>Aduncisulcus</taxon>
    </lineage>
</organism>
<dbReference type="InterPro" id="IPR044746">
    <property type="entry name" value="ABCC_6TM_D1"/>
</dbReference>
<evidence type="ECO:0000256" key="9">
    <source>
        <dbReference type="SAM" id="Phobius"/>
    </source>
</evidence>
<feature type="region of interest" description="Disordered" evidence="8">
    <location>
        <begin position="426"/>
        <end position="464"/>
    </location>
</feature>
<evidence type="ECO:0000256" key="8">
    <source>
        <dbReference type="SAM" id="MobiDB-lite"/>
    </source>
</evidence>
<dbReference type="InterPro" id="IPR036640">
    <property type="entry name" value="ABC1_TM_sf"/>
</dbReference>
<dbReference type="InterPro" id="IPR011527">
    <property type="entry name" value="ABC1_TM_dom"/>
</dbReference>
<dbReference type="Proteomes" id="UP001057375">
    <property type="component" value="Unassembled WGS sequence"/>
</dbReference>
<comment type="caution">
    <text evidence="11">The sequence shown here is derived from an EMBL/GenBank/DDBJ whole genome shotgun (WGS) entry which is preliminary data.</text>
</comment>